<dbReference type="Gramene" id="KZN04087">
    <property type="protein sequence ID" value="KZN04087"/>
    <property type="gene ID" value="DCAR_004924"/>
</dbReference>
<evidence type="ECO:0000313" key="2">
    <source>
        <dbReference type="Proteomes" id="UP000077755"/>
    </source>
</evidence>
<sequence length="418" mass="45515">MMLKSLFHLSNPLTRHPTRRPFKDFYSEWLRTLKHTLIPLLRRSLSSESSSSATLLSKHVEMIHQHFVVYYDALDNAASNDVAQLLFPEWRSACEKPFLWLGDVHPYLFAKLVRQFLDDPDDEIDDNCNVLHVGDISGILNENWHVVNAWNSPSKVLITRIDEIERGLRLIVPALVVRAREAQGVLVAKLGEEWGKMAEAVEGNVEEMVSVFVDANRIRRSVLSEIISVTSVYQAAFFLEALAQFLVGFGDKKLVSEFRRWLVVDGGGVKNGIEGIVVGILIDGKEGIVVGMVGSDAGKGGSVTLGIVVGIVGRDGIVGREVVGIGGSAAALGRLGIAGSGGNVTLGRVGMVGSVGIVGIVGNVGIAGTVGCEDCIKWRAAKLTSKLEIDRARTKARTRLWLKAAIFDVTVITWNILR</sequence>
<dbReference type="PANTHER" id="PTHR46354:SF9">
    <property type="entry name" value="PROTEIN INAPERTURATE POLLEN1"/>
    <property type="match status" value="1"/>
</dbReference>
<reference evidence="1" key="2">
    <citation type="submission" date="2022-03" db="EMBL/GenBank/DDBJ databases">
        <title>Draft title - Genomic analysis of global carrot germplasm unveils the trajectory of domestication and the origin of high carotenoid orange carrot.</title>
        <authorList>
            <person name="Iorizzo M."/>
            <person name="Ellison S."/>
            <person name="Senalik D."/>
            <person name="Macko-Podgorni A."/>
            <person name="Grzebelus D."/>
            <person name="Bostan H."/>
            <person name="Rolling W."/>
            <person name="Curaba J."/>
            <person name="Simon P."/>
        </authorList>
    </citation>
    <scope>NUCLEOTIDE SEQUENCE</scope>
    <source>
        <tissue evidence="1">Leaf</tissue>
    </source>
</reference>
<proteinExistence type="predicted"/>
<gene>
    <name evidence="1" type="ORF">DCAR_0205450</name>
</gene>
<evidence type="ECO:0000313" key="1">
    <source>
        <dbReference type="EMBL" id="WOG86249.1"/>
    </source>
</evidence>
<dbReference type="GO" id="GO:0006351">
    <property type="term" value="P:DNA-templated transcription"/>
    <property type="evidence" value="ECO:0007669"/>
    <property type="project" value="InterPro"/>
</dbReference>
<accession>A0A161Y496</accession>
<keyword evidence="2" id="KW-1185">Reference proteome</keyword>
<dbReference type="PANTHER" id="PTHR46354">
    <property type="entry name" value="DOG1 DOMAIN-CONTAINING PROTEIN"/>
    <property type="match status" value="1"/>
</dbReference>
<name>A0A161Y496_DAUCS</name>
<reference evidence="1" key="1">
    <citation type="journal article" date="2016" name="Nat. Genet.">
        <title>A high-quality carrot genome assembly provides new insights into carotenoid accumulation and asterid genome evolution.</title>
        <authorList>
            <person name="Iorizzo M."/>
            <person name="Ellison S."/>
            <person name="Senalik D."/>
            <person name="Zeng P."/>
            <person name="Satapoomin P."/>
            <person name="Huang J."/>
            <person name="Bowman M."/>
            <person name="Iovene M."/>
            <person name="Sanseverino W."/>
            <person name="Cavagnaro P."/>
            <person name="Yildiz M."/>
            <person name="Macko-Podgorni A."/>
            <person name="Moranska E."/>
            <person name="Grzebelus E."/>
            <person name="Grzebelus D."/>
            <person name="Ashrafi H."/>
            <person name="Zheng Z."/>
            <person name="Cheng S."/>
            <person name="Spooner D."/>
            <person name="Van Deynze A."/>
            <person name="Simon P."/>
        </authorList>
    </citation>
    <scope>NUCLEOTIDE SEQUENCE</scope>
    <source>
        <tissue evidence="1">Leaf</tissue>
    </source>
</reference>
<dbReference type="AlphaFoldDB" id="A0A161Y496"/>
<dbReference type="Pfam" id="PF14144">
    <property type="entry name" value="DOG1"/>
    <property type="match status" value="1"/>
</dbReference>
<dbReference type="EMBL" id="CP093344">
    <property type="protein sequence ID" value="WOG86249.1"/>
    <property type="molecule type" value="Genomic_DNA"/>
</dbReference>
<protein>
    <submittedName>
        <fullName evidence="1">Uncharacterized protein</fullName>
    </submittedName>
</protein>
<dbReference type="PROSITE" id="PS51806">
    <property type="entry name" value="DOG1"/>
    <property type="match status" value="1"/>
</dbReference>
<organism evidence="1 2">
    <name type="scientific">Daucus carota subsp. sativus</name>
    <name type="common">Carrot</name>
    <dbReference type="NCBI Taxonomy" id="79200"/>
    <lineage>
        <taxon>Eukaryota</taxon>
        <taxon>Viridiplantae</taxon>
        <taxon>Streptophyta</taxon>
        <taxon>Embryophyta</taxon>
        <taxon>Tracheophyta</taxon>
        <taxon>Spermatophyta</taxon>
        <taxon>Magnoliopsida</taxon>
        <taxon>eudicotyledons</taxon>
        <taxon>Gunneridae</taxon>
        <taxon>Pentapetalae</taxon>
        <taxon>asterids</taxon>
        <taxon>campanulids</taxon>
        <taxon>Apiales</taxon>
        <taxon>Apiaceae</taxon>
        <taxon>Apioideae</taxon>
        <taxon>Scandiceae</taxon>
        <taxon>Daucinae</taxon>
        <taxon>Daucus</taxon>
        <taxon>Daucus sect. Daucus</taxon>
    </lineage>
</organism>
<dbReference type="GO" id="GO:0043565">
    <property type="term" value="F:sequence-specific DNA binding"/>
    <property type="evidence" value="ECO:0007669"/>
    <property type="project" value="InterPro"/>
</dbReference>
<dbReference type="InterPro" id="IPR051886">
    <property type="entry name" value="Seed_Dev/Stress_Resp_Reg"/>
</dbReference>
<dbReference type="InterPro" id="IPR025422">
    <property type="entry name" value="TGA_domain"/>
</dbReference>
<dbReference type="Proteomes" id="UP000077755">
    <property type="component" value="Chromosome 2"/>
</dbReference>